<dbReference type="EMBL" id="JAVHNQ010000005">
    <property type="protein sequence ID" value="KAK6346751.1"/>
    <property type="molecule type" value="Genomic_DNA"/>
</dbReference>
<evidence type="ECO:0000313" key="3">
    <source>
        <dbReference type="EMBL" id="KAK6346751.1"/>
    </source>
</evidence>
<keyword evidence="2" id="KW-1133">Transmembrane helix</keyword>
<evidence type="ECO:0000256" key="2">
    <source>
        <dbReference type="SAM" id="Phobius"/>
    </source>
</evidence>
<accession>A0AAV9UQ13</accession>
<gene>
    <name evidence="3" type="ORF">TWF696_006862</name>
</gene>
<evidence type="ECO:0000313" key="4">
    <source>
        <dbReference type="Proteomes" id="UP001375240"/>
    </source>
</evidence>
<keyword evidence="2" id="KW-0812">Transmembrane</keyword>
<organism evidence="3 4">
    <name type="scientific">Orbilia brochopaga</name>
    <dbReference type="NCBI Taxonomy" id="3140254"/>
    <lineage>
        <taxon>Eukaryota</taxon>
        <taxon>Fungi</taxon>
        <taxon>Dikarya</taxon>
        <taxon>Ascomycota</taxon>
        <taxon>Pezizomycotina</taxon>
        <taxon>Orbiliomycetes</taxon>
        <taxon>Orbiliales</taxon>
        <taxon>Orbiliaceae</taxon>
        <taxon>Orbilia</taxon>
    </lineage>
</organism>
<sequence>MAATPHSAGPISSPSLISLAASLAERPIGSKPATRSKPRARYTRRPPRISRPAPTNQKLSITTRSIPVSNISDLPKSRILPTVRNITIFCSLGTACVIACIALVLLKHVSFWVTVAASLCGVLGAVFYIEVALLVSARFRCRILDEECTVADMERAKNPRRAKGLSWDLRNLGGEKTPMRSSEKEVQMSEVGMYDEAYAPRQILAANQCERRGSPSPSVVEEGEKDVAIVVCLQRPAPVATCTINRI</sequence>
<name>A0AAV9UQ13_9PEZI</name>
<dbReference type="AlphaFoldDB" id="A0AAV9UQ13"/>
<reference evidence="3 4" key="1">
    <citation type="submission" date="2019-10" db="EMBL/GenBank/DDBJ databases">
        <authorList>
            <person name="Palmer J.M."/>
        </authorList>
    </citation>
    <scope>NUCLEOTIDE SEQUENCE [LARGE SCALE GENOMIC DNA]</scope>
    <source>
        <strain evidence="3 4">TWF696</strain>
    </source>
</reference>
<feature type="transmembrane region" description="Helical" evidence="2">
    <location>
        <begin position="86"/>
        <end position="105"/>
    </location>
</feature>
<evidence type="ECO:0000256" key="1">
    <source>
        <dbReference type="SAM" id="MobiDB-lite"/>
    </source>
</evidence>
<comment type="caution">
    <text evidence="3">The sequence shown here is derived from an EMBL/GenBank/DDBJ whole genome shotgun (WGS) entry which is preliminary data.</text>
</comment>
<feature type="transmembrane region" description="Helical" evidence="2">
    <location>
        <begin position="111"/>
        <end position="135"/>
    </location>
</feature>
<feature type="compositionally biased region" description="Basic residues" evidence="1">
    <location>
        <begin position="34"/>
        <end position="48"/>
    </location>
</feature>
<keyword evidence="4" id="KW-1185">Reference proteome</keyword>
<dbReference type="Proteomes" id="UP001375240">
    <property type="component" value="Unassembled WGS sequence"/>
</dbReference>
<proteinExistence type="predicted"/>
<feature type="region of interest" description="Disordered" evidence="1">
    <location>
        <begin position="27"/>
        <end position="56"/>
    </location>
</feature>
<keyword evidence="2" id="KW-0472">Membrane</keyword>
<protein>
    <submittedName>
        <fullName evidence="3">Uncharacterized protein</fullName>
    </submittedName>
</protein>